<dbReference type="GO" id="GO:0006351">
    <property type="term" value="P:DNA-templated transcription"/>
    <property type="evidence" value="ECO:0007669"/>
    <property type="project" value="TreeGrafter"/>
</dbReference>
<dbReference type="SUPFAM" id="SSF53850">
    <property type="entry name" value="Periplasmic binding protein-like II"/>
    <property type="match status" value="1"/>
</dbReference>
<dbReference type="Pfam" id="PF03466">
    <property type="entry name" value="LysR_substrate"/>
    <property type="match status" value="1"/>
</dbReference>
<dbReference type="Gene3D" id="3.40.190.10">
    <property type="entry name" value="Periplasmic binding protein-like II"/>
    <property type="match status" value="2"/>
</dbReference>
<comment type="similarity">
    <text evidence="1">Belongs to the LysR transcriptional regulatory family.</text>
</comment>
<sequence length="321" mass="36235">MLNGAILSSLHCFECAARHLSFTKAAEELYLTQSAVSHRIKKLEEQLGFKLFLRFNRRLQLTEQGAGLLAELDQSLGGLEIAIRDLKQQDFSSTLSIAVPHSFARCWLAERLGDLHSKYPRLTLQVRAQSRATDFQHESVDIAVYYSDHLSAGLFGKDLMEESLVPVCSKEYADNHDLWNNPSKLADCLLLHDETAWQGSGFYTEWQYWARLAEIDGLSVDRGFVFNRADLSYRAAMSGQGVAIGRWNMVAPQVEAGNLVVPIESFVPAGQRYYMVCHPDRKDTPAVKAMFDWMQEQAEDRLSLNEASMAKLKNLAAHRAF</sequence>
<dbReference type="NCBIfam" id="NF007491">
    <property type="entry name" value="PRK10086.1"/>
    <property type="match status" value="1"/>
</dbReference>
<dbReference type="Pfam" id="PF00126">
    <property type="entry name" value="HTH_1"/>
    <property type="match status" value="1"/>
</dbReference>
<dbReference type="Proteomes" id="UP000199527">
    <property type="component" value="Unassembled WGS sequence"/>
</dbReference>
<feature type="domain" description="HTH lysR-type" evidence="5">
    <location>
        <begin position="7"/>
        <end position="62"/>
    </location>
</feature>
<reference evidence="7" key="1">
    <citation type="submission" date="2016-10" db="EMBL/GenBank/DDBJ databases">
        <authorList>
            <person name="Varghese N."/>
            <person name="Submissions S."/>
        </authorList>
    </citation>
    <scope>NUCLEOTIDE SEQUENCE [LARGE SCALE GENOMIC DNA]</scope>
    <source>
        <strain evidence="7">DSM 23317</strain>
    </source>
</reference>
<dbReference type="InterPro" id="IPR036390">
    <property type="entry name" value="WH_DNA-bd_sf"/>
</dbReference>
<evidence type="ECO:0000256" key="4">
    <source>
        <dbReference type="ARBA" id="ARBA00023163"/>
    </source>
</evidence>
<dbReference type="PRINTS" id="PR00039">
    <property type="entry name" value="HTHLYSR"/>
</dbReference>
<keyword evidence="4" id="KW-0804">Transcription</keyword>
<dbReference type="SUPFAM" id="SSF46785">
    <property type="entry name" value="Winged helix' DNA-binding domain"/>
    <property type="match status" value="1"/>
</dbReference>
<dbReference type="EMBL" id="FNEM01000003">
    <property type="protein sequence ID" value="SDI78847.1"/>
    <property type="molecule type" value="Genomic_DNA"/>
</dbReference>
<dbReference type="GO" id="GO:0003700">
    <property type="term" value="F:DNA-binding transcription factor activity"/>
    <property type="evidence" value="ECO:0007669"/>
    <property type="project" value="InterPro"/>
</dbReference>
<evidence type="ECO:0000256" key="1">
    <source>
        <dbReference type="ARBA" id="ARBA00009437"/>
    </source>
</evidence>
<dbReference type="PROSITE" id="PS50931">
    <property type="entry name" value="HTH_LYSR"/>
    <property type="match status" value="1"/>
</dbReference>
<dbReference type="RefSeq" id="WP_090362920.1">
    <property type="nucleotide sequence ID" value="NZ_FNEM01000003.1"/>
</dbReference>
<evidence type="ECO:0000256" key="2">
    <source>
        <dbReference type="ARBA" id="ARBA00023015"/>
    </source>
</evidence>
<dbReference type="InterPro" id="IPR005119">
    <property type="entry name" value="LysR_subst-bd"/>
</dbReference>
<organism evidence="6 7">
    <name type="scientific">Ferrimonas sediminum</name>
    <dbReference type="NCBI Taxonomy" id="718193"/>
    <lineage>
        <taxon>Bacteria</taxon>
        <taxon>Pseudomonadati</taxon>
        <taxon>Pseudomonadota</taxon>
        <taxon>Gammaproteobacteria</taxon>
        <taxon>Alteromonadales</taxon>
        <taxon>Ferrimonadaceae</taxon>
        <taxon>Ferrimonas</taxon>
    </lineage>
</organism>
<gene>
    <name evidence="6" type="ORF">SAMN04488540_103110</name>
</gene>
<evidence type="ECO:0000259" key="5">
    <source>
        <dbReference type="PROSITE" id="PS50931"/>
    </source>
</evidence>
<protein>
    <submittedName>
        <fullName evidence="6">LysR family transcriptional regulator, D-serine deaminase activator</fullName>
    </submittedName>
</protein>
<dbReference type="AlphaFoldDB" id="A0A1G8NFH8"/>
<evidence type="ECO:0000313" key="6">
    <source>
        <dbReference type="EMBL" id="SDI78847.1"/>
    </source>
</evidence>
<dbReference type="OrthoDB" id="5526340at2"/>
<evidence type="ECO:0000313" key="7">
    <source>
        <dbReference type="Proteomes" id="UP000199527"/>
    </source>
</evidence>
<name>A0A1G8NFH8_9GAMM</name>
<keyword evidence="2" id="KW-0805">Transcription regulation</keyword>
<dbReference type="Gene3D" id="1.10.10.10">
    <property type="entry name" value="Winged helix-like DNA-binding domain superfamily/Winged helix DNA-binding domain"/>
    <property type="match status" value="1"/>
</dbReference>
<keyword evidence="3" id="KW-0238">DNA-binding</keyword>
<dbReference type="GO" id="GO:0043565">
    <property type="term" value="F:sequence-specific DNA binding"/>
    <property type="evidence" value="ECO:0007669"/>
    <property type="project" value="TreeGrafter"/>
</dbReference>
<dbReference type="PANTHER" id="PTHR30537">
    <property type="entry name" value="HTH-TYPE TRANSCRIPTIONAL REGULATOR"/>
    <property type="match status" value="1"/>
</dbReference>
<dbReference type="FunFam" id="1.10.10.10:FF:000038">
    <property type="entry name" value="Glycine cleavage system transcriptional activator"/>
    <property type="match status" value="1"/>
</dbReference>
<dbReference type="PANTHER" id="PTHR30537:SF32">
    <property type="entry name" value="HTH-TYPE TRANSCRIPTIONAL REGULATOR DSDC"/>
    <property type="match status" value="1"/>
</dbReference>
<dbReference type="CDD" id="cd08432">
    <property type="entry name" value="PBP2_GcdR_TrpI_HvrB_AmpR_like"/>
    <property type="match status" value="1"/>
</dbReference>
<evidence type="ECO:0000256" key="3">
    <source>
        <dbReference type="ARBA" id="ARBA00023125"/>
    </source>
</evidence>
<proteinExistence type="inferred from homology"/>
<dbReference type="InterPro" id="IPR058163">
    <property type="entry name" value="LysR-type_TF_proteobact-type"/>
</dbReference>
<dbReference type="InterPro" id="IPR000847">
    <property type="entry name" value="LysR_HTH_N"/>
</dbReference>
<accession>A0A1G8NFH8</accession>
<dbReference type="InterPro" id="IPR036388">
    <property type="entry name" value="WH-like_DNA-bd_sf"/>
</dbReference>
<keyword evidence="7" id="KW-1185">Reference proteome</keyword>